<keyword evidence="3" id="KW-1185">Reference proteome</keyword>
<dbReference type="Proteomes" id="UP001153365">
    <property type="component" value="Unassembled WGS sequence"/>
</dbReference>
<reference evidence="2" key="1">
    <citation type="submission" date="2022-06" db="EMBL/GenBank/DDBJ databases">
        <authorList>
            <consortium name="SYNGENTA / RWTH Aachen University"/>
        </authorList>
    </citation>
    <scope>NUCLEOTIDE SEQUENCE</scope>
</reference>
<sequence length="365" mass="41870">MVRVLRLAMGLNFTNTRQKIPKIESGCKMVGYPLLSHTNDTPPPMDKTPQAEHHFSSLAKNQDITPITKDNKRNLNDAFENAEDRPMKLAGIERKHYSLPQFSFNRGDFSNERDTFPTQTMNSHSSDVERDYATALKGSNRRYNDRVFGNNYISEHNHGLVVQPESLDAPYRIISNGAIETRVQEHHNLGEWILPMNIDLNRLFTSETTAGITGDSNNFLANNFKLSQQEEAKELDGEGKIPNRIFENHHSLHFKNDLKSLQKTRTKETNNNSMDRVDLPLSVKHQSQSLYLGNKDELDKIGLAKTSRSSSKASKKQNNAIRKKIKNDLMKDKGNKIRWISGQEKTFEDVPTLFVLRDYRQLCRQ</sequence>
<proteinExistence type="predicted"/>
<protein>
    <submittedName>
        <fullName evidence="2">Uncharacterized protein</fullName>
    </submittedName>
</protein>
<dbReference type="AlphaFoldDB" id="A0AAV0AKW7"/>
<comment type="caution">
    <text evidence="2">The sequence shown here is derived from an EMBL/GenBank/DDBJ whole genome shotgun (WGS) entry which is preliminary data.</text>
</comment>
<evidence type="ECO:0000313" key="2">
    <source>
        <dbReference type="EMBL" id="CAH7669029.1"/>
    </source>
</evidence>
<organism evidence="2 3">
    <name type="scientific">Phakopsora pachyrhizi</name>
    <name type="common">Asian soybean rust disease fungus</name>
    <dbReference type="NCBI Taxonomy" id="170000"/>
    <lineage>
        <taxon>Eukaryota</taxon>
        <taxon>Fungi</taxon>
        <taxon>Dikarya</taxon>
        <taxon>Basidiomycota</taxon>
        <taxon>Pucciniomycotina</taxon>
        <taxon>Pucciniomycetes</taxon>
        <taxon>Pucciniales</taxon>
        <taxon>Phakopsoraceae</taxon>
        <taxon>Phakopsora</taxon>
    </lineage>
</organism>
<evidence type="ECO:0000256" key="1">
    <source>
        <dbReference type="SAM" id="MobiDB-lite"/>
    </source>
</evidence>
<accession>A0AAV0AKW7</accession>
<dbReference type="EMBL" id="CALTRL010000634">
    <property type="protein sequence ID" value="CAH7669029.1"/>
    <property type="molecule type" value="Genomic_DNA"/>
</dbReference>
<feature type="region of interest" description="Disordered" evidence="1">
    <location>
        <begin position="305"/>
        <end position="326"/>
    </location>
</feature>
<name>A0AAV0AKW7_PHAPC</name>
<gene>
    <name evidence="2" type="ORF">PPACK8108_LOCUS3588</name>
</gene>
<evidence type="ECO:0000313" key="3">
    <source>
        <dbReference type="Proteomes" id="UP001153365"/>
    </source>
</evidence>